<feature type="transmembrane region" description="Helical" evidence="1">
    <location>
        <begin position="7"/>
        <end position="25"/>
    </location>
</feature>
<dbReference type="AlphaFoldDB" id="A0A0R2ING7"/>
<evidence type="ECO:0000313" key="3">
    <source>
        <dbReference type="Proteomes" id="UP000051568"/>
    </source>
</evidence>
<organism evidence="2 3">
    <name type="scientific">Pediococcus cellicola</name>
    <dbReference type="NCBI Taxonomy" id="319652"/>
    <lineage>
        <taxon>Bacteria</taxon>
        <taxon>Bacillati</taxon>
        <taxon>Bacillota</taxon>
        <taxon>Bacilli</taxon>
        <taxon>Lactobacillales</taxon>
        <taxon>Lactobacillaceae</taxon>
        <taxon>Pediococcus</taxon>
    </lineage>
</organism>
<feature type="transmembrane region" description="Helical" evidence="1">
    <location>
        <begin position="111"/>
        <end position="132"/>
    </location>
</feature>
<dbReference type="EMBL" id="JQBR01000005">
    <property type="protein sequence ID" value="KRN66222.1"/>
    <property type="molecule type" value="Genomic_DNA"/>
</dbReference>
<dbReference type="RefSeq" id="WP_057750904.1">
    <property type="nucleotide sequence ID" value="NZ_BJVH01000005.1"/>
</dbReference>
<proteinExistence type="predicted"/>
<keyword evidence="1" id="KW-1133">Transmembrane helix</keyword>
<keyword evidence="1" id="KW-0472">Membrane</keyword>
<dbReference type="STRING" id="319652.IV80_GL001471"/>
<evidence type="ECO:0000313" key="2">
    <source>
        <dbReference type="EMBL" id="KRN66222.1"/>
    </source>
</evidence>
<reference evidence="2 3" key="1">
    <citation type="journal article" date="2015" name="Genome Announc.">
        <title>Expanding the biotechnology potential of lactobacilli through comparative genomics of 213 strains and associated genera.</title>
        <authorList>
            <person name="Sun Z."/>
            <person name="Harris H.M."/>
            <person name="McCann A."/>
            <person name="Guo C."/>
            <person name="Argimon S."/>
            <person name="Zhang W."/>
            <person name="Yang X."/>
            <person name="Jeffery I.B."/>
            <person name="Cooney J.C."/>
            <person name="Kagawa T.F."/>
            <person name="Liu W."/>
            <person name="Song Y."/>
            <person name="Salvetti E."/>
            <person name="Wrobel A."/>
            <person name="Rasinkangas P."/>
            <person name="Parkhill J."/>
            <person name="Rea M.C."/>
            <person name="O'Sullivan O."/>
            <person name="Ritari J."/>
            <person name="Douillard F.P."/>
            <person name="Paul Ross R."/>
            <person name="Yang R."/>
            <person name="Briner A.E."/>
            <person name="Felis G.E."/>
            <person name="de Vos W.M."/>
            <person name="Barrangou R."/>
            <person name="Klaenhammer T.R."/>
            <person name="Caufield P.W."/>
            <person name="Cui Y."/>
            <person name="Zhang H."/>
            <person name="O'Toole P.W."/>
        </authorList>
    </citation>
    <scope>NUCLEOTIDE SEQUENCE [LARGE SCALE GENOMIC DNA]</scope>
    <source>
        <strain evidence="2 3">DSM 17757</strain>
    </source>
</reference>
<sequence length="179" mass="20520">MREKYDPYLSAILSFLEFLILVIGWQKVSGVWNYFTADIMHSFKGNSVMYIISNPFNFHVGTTGLHVTYPFAVGYCLVLIIQYGLLWYALHQFAMGMKAYFHLQKAALAKYFNRISLSFVGTLGTVLILQILDSVLAKRVRLFQPDFWLAIVGTCFLIIAFHYVGSIITNINRFAKHKS</sequence>
<protein>
    <submittedName>
        <fullName evidence="2">Uncharacterized protein</fullName>
    </submittedName>
</protein>
<gene>
    <name evidence="2" type="ORF">IV80_GL001471</name>
</gene>
<comment type="caution">
    <text evidence="2">The sequence shown here is derived from an EMBL/GenBank/DDBJ whole genome shotgun (WGS) entry which is preliminary data.</text>
</comment>
<name>A0A0R2ING7_9LACO</name>
<evidence type="ECO:0000256" key="1">
    <source>
        <dbReference type="SAM" id="Phobius"/>
    </source>
</evidence>
<dbReference type="PATRIC" id="fig|319652.3.peg.1489"/>
<dbReference type="OrthoDB" id="9920130at2"/>
<accession>A0A0R2ING7</accession>
<feature type="transmembrane region" description="Helical" evidence="1">
    <location>
        <begin position="147"/>
        <end position="171"/>
    </location>
</feature>
<keyword evidence="1" id="KW-0812">Transmembrane</keyword>
<keyword evidence="3" id="KW-1185">Reference proteome</keyword>
<dbReference type="Proteomes" id="UP000051568">
    <property type="component" value="Unassembled WGS sequence"/>
</dbReference>
<feature type="transmembrane region" description="Helical" evidence="1">
    <location>
        <begin position="67"/>
        <end position="90"/>
    </location>
</feature>